<evidence type="ECO:0000313" key="10">
    <source>
        <dbReference type="Proteomes" id="UP000450917"/>
    </source>
</evidence>
<dbReference type="PANTHER" id="PTHR43277:SF3">
    <property type="entry name" value="DECARBOXYLASE, PUTATIVE-RELATED"/>
    <property type="match status" value="1"/>
</dbReference>
<dbReference type="Gene3D" id="3.90.105.10">
    <property type="entry name" value="Molybdopterin biosynthesis moea protein, domain 2"/>
    <property type="match status" value="1"/>
</dbReference>
<comment type="similarity">
    <text evidence="2">Belongs to the Orn/Lys/Arg decarboxylase class-I family.</text>
</comment>
<evidence type="ECO:0000256" key="5">
    <source>
        <dbReference type="ARBA" id="ARBA00023239"/>
    </source>
</evidence>
<name>A0A7X3CUC3_9BACL</name>
<keyword evidence="5" id="KW-0456">Lyase</keyword>
<evidence type="ECO:0000313" key="9">
    <source>
        <dbReference type="EMBL" id="MUG73357.1"/>
    </source>
</evidence>
<keyword evidence="4" id="KW-0663">Pyridoxal phosphate</keyword>
<feature type="domain" description="Orn/Lys/Arg decarboxylase C-terminal" evidence="8">
    <location>
        <begin position="434"/>
        <end position="489"/>
    </location>
</feature>
<dbReference type="SUPFAM" id="SSF55904">
    <property type="entry name" value="Ornithine decarboxylase C-terminal domain"/>
    <property type="match status" value="1"/>
</dbReference>
<comment type="cofactor">
    <cofactor evidence="1">
        <name>pyridoxal 5'-phosphate</name>
        <dbReference type="ChEBI" id="CHEBI:597326"/>
    </cofactor>
</comment>
<evidence type="ECO:0000259" key="8">
    <source>
        <dbReference type="Pfam" id="PF03711"/>
    </source>
</evidence>
<accession>A0A7X3CUC3</accession>
<dbReference type="Pfam" id="PF03711">
    <property type="entry name" value="OKR_DC_1_C"/>
    <property type="match status" value="1"/>
</dbReference>
<keyword evidence="9" id="KW-0032">Aminotransferase</keyword>
<feature type="domain" description="Orn/Lys/Arg decarboxylases family 1 pyridoxal-P attachment site" evidence="7">
    <location>
        <begin position="7"/>
        <end position="307"/>
    </location>
</feature>
<dbReference type="InterPro" id="IPR008286">
    <property type="entry name" value="Prn/Lys/Arg_de-COase_C"/>
</dbReference>
<dbReference type="PANTHER" id="PTHR43277">
    <property type="entry name" value="ARGININE DECARBOXYLASE"/>
    <property type="match status" value="1"/>
</dbReference>
<evidence type="ECO:0000256" key="4">
    <source>
        <dbReference type="ARBA" id="ARBA00022898"/>
    </source>
</evidence>
<evidence type="ECO:0000256" key="2">
    <source>
        <dbReference type="ARBA" id="ARBA00010671"/>
    </source>
</evidence>
<dbReference type="InterPro" id="IPR052357">
    <property type="entry name" value="Orn_Lys_Arg_decarboxylase-I"/>
</dbReference>
<dbReference type="GO" id="GO:0008483">
    <property type="term" value="F:transaminase activity"/>
    <property type="evidence" value="ECO:0007669"/>
    <property type="project" value="UniProtKB-KW"/>
</dbReference>
<evidence type="ECO:0000256" key="1">
    <source>
        <dbReference type="ARBA" id="ARBA00001933"/>
    </source>
</evidence>
<dbReference type="RefSeq" id="WP_330164591.1">
    <property type="nucleotide sequence ID" value="NZ_WNZX01000025.1"/>
</dbReference>
<reference evidence="9 10" key="1">
    <citation type="submission" date="2019-11" db="EMBL/GenBank/DDBJ databases">
        <title>Draft genome sequences of five Paenibacillus species of dairy origin.</title>
        <authorList>
            <person name="Olajide A.M."/>
            <person name="Chen S."/>
            <person name="Lapointe G."/>
        </authorList>
    </citation>
    <scope>NUCLEOTIDE SEQUENCE [LARGE SCALE GENOMIC DNA]</scope>
    <source>
        <strain evidence="9 10">2CS3</strain>
    </source>
</reference>
<gene>
    <name evidence="9" type="ORF">GNP93_22255</name>
</gene>
<keyword evidence="9" id="KW-0808">Transferase</keyword>
<dbReference type="AlphaFoldDB" id="A0A7X3CUC3"/>
<dbReference type="InterPro" id="IPR000310">
    <property type="entry name" value="Orn/Lys/Arg_deCO2ase_major_dom"/>
</dbReference>
<feature type="region of interest" description="Disordered" evidence="6">
    <location>
        <begin position="383"/>
        <end position="413"/>
    </location>
</feature>
<organism evidence="9 10">
    <name type="scientific">Paenibacillus validus</name>
    <dbReference type="NCBI Taxonomy" id="44253"/>
    <lineage>
        <taxon>Bacteria</taxon>
        <taxon>Bacillati</taxon>
        <taxon>Bacillota</taxon>
        <taxon>Bacilli</taxon>
        <taxon>Bacillales</taxon>
        <taxon>Paenibacillaceae</taxon>
        <taxon>Paenibacillus</taxon>
    </lineage>
</organism>
<keyword evidence="10" id="KW-1185">Reference proteome</keyword>
<keyword evidence="3" id="KW-0210">Decarboxylase</keyword>
<dbReference type="Pfam" id="PF01276">
    <property type="entry name" value="OKR_DC_1"/>
    <property type="match status" value="1"/>
</dbReference>
<dbReference type="CDD" id="cd00615">
    <property type="entry name" value="Orn_deC_like"/>
    <property type="match status" value="1"/>
</dbReference>
<dbReference type="EMBL" id="WNZX01000025">
    <property type="protein sequence ID" value="MUG73357.1"/>
    <property type="molecule type" value="Genomic_DNA"/>
</dbReference>
<dbReference type="Gene3D" id="3.40.640.10">
    <property type="entry name" value="Type I PLP-dependent aspartate aminotransferase-like (Major domain)"/>
    <property type="match status" value="1"/>
</dbReference>
<evidence type="ECO:0000259" key="7">
    <source>
        <dbReference type="Pfam" id="PF01276"/>
    </source>
</evidence>
<dbReference type="InterPro" id="IPR015421">
    <property type="entry name" value="PyrdxlP-dep_Trfase_major"/>
</dbReference>
<dbReference type="InterPro" id="IPR015424">
    <property type="entry name" value="PyrdxlP-dep_Trfase"/>
</dbReference>
<dbReference type="SUPFAM" id="SSF53383">
    <property type="entry name" value="PLP-dependent transferases"/>
    <property type="match status" value="1"/>
</dbReference>
<sequence length="504" mass="55284">MSERKRPLFEAMRTYDHLHTSRFHVPGHKGKAEAYEEAASYYGPILALDVTELPGTDDLHHPEAAILEAQRLAASCFGADETFFLVGGSTVGNQAAILAACRPGELLLVQRDAHKSVIHGLMLAGIKAVFITPRQDPASGLFTGLQRQDVEEALRRYPEAQGLLVTCPTYYGVGADLKPLADLLHAQDKLLLVDEAHGAHFGFHPELPLSALSAGADVVVQSTHKMLTAMTMGSMLHVQGDRINRKALRQALAMLQSSSPSYPIMGSLDLSRDWLQEQGFQAIDEGLKAINSLKLELQKNPRWRTVEPNGTSRRCDPFKMVLEDSYGILSGFELKEQLERRGCYAEMADPERVVLAFGLTGQHQEAQRLLGALKDIEAGLAASKGNGRAQPDIGRHQSESYDCPEASNSPHERQDLIGQPVSFTIESLHREEPDVSHVPLERCEGRIAAEMIVPYPPGIPLLYPGEYIGKRVSAELRRLAAAGARFQGYDVSGRKTVPVYVSSK</sequence>
<dbReference type="InterPro" id="IPR036633">
    <property type="entry name" value="Prn/Lys/Arg_de-COase_C_sf"/>
</dbReference>
<comment type="caution">
    <text evidence="9">The sequence shown here is derived from an EMBL/GenBank/DDBJ whole genome shotgun (WGS) entry which is preliminary data.</text>
</comment>
<dbReference type="Proteomes" id="UP000450917">
    <property type="component" value="Unassembled WGS sequence"/>
</dbReference>
<dbReference type="GO" id="GO:0016831">
    <property type="term" value="F:carboxy-lyase activity"/>
    <property type="evidence" value="ECO:0007669"/>
    <property type="project" value="UniProtKB-KW"/>
</dbReference>
<evidence type="ECO:0000256" key="6">
    <source>
        <dbReference type="SAM" id="MobiDB-lite"/>
    </source>
</evidence>
<evidence type="ECO:0000256" key="3">
    <source>
        <dbReference type="ARBA" id="ARBA00022793"/>
    </source>
</evidence>
<protein>
    <submittedName>
        <fullName evidence="9">Aminotransferase class I/II-fold pyridoxal phosphate-dependent enzyme</fullName>
    </submittedName>
</protein>
<proteinExistence type="inferred from homology"/>